<comment type="caution">
    <text evidence="1">The sequence shown here is derived from an EMBL/GenBank/DDBJ whole genome shotgun (WGS) entry which is preliminary data.</text>
</comment>
<reference evidence="1 2" key="1">
    <citation type="journal article" date="2012" name="Appl. Environ. Microbiol.">
        <title>Genome Sequence of Thermotolerant Bacillus methanolicus: Features and Regulation Related to Methylotrophy and Production of L-Lysine and L-Glutamate from Methanol.</title>
        <authorList>
            <person name="Heggeset T.M."/>
            <person name="Krog A."/>
            <person name="Balzer S."/>
            <person name="Wentzel A."/>
            <person name="Ellingsen T.E."/>
            <person name="Brautaset T."/>
        </authorList>
    </citation>
    <scope>NUCLEOTIDE SEQUENCE [LARGE SCALE GENOMIC DNA]</scope>
    <source>
        <strain evidence="1 2">PB1</strain>
    </source>
</reference>
<dbReference type="AlphaFoldDB" id="I3DY32"/>
<evidence type="ECO:0000313" key="1">
    <source>
        <dbReference type="EMBL" id="EIJ79153.1"/>
    </source>
</evidence>
<protein>
    <submittedName>
        <fullName evidence="1">Uncharacterized protein</fullName>
    </submittedName>
</protein>
<dbReference type="RefSeq" id="WP_004438622.1">
    <property type="nucleotide sequence ID" value="NZ_AFEU01000003.1"/>
</dbReference>
<dbReference type="STRING" id="997296.PB1_16389"/>
<dbReference type="PATRIC" id="fig|997296.3.peg.3450"/>
<sequence>MNDQERLEKLKSTDLGPIAFYLNHKTVFDGTRLKKDWDWLIQTVKELQAENEALKSSLEFQTILKESYDKLHGQELREKFKFAKQLQQAQERIAFLEALLKAR</sequence>
<organism evidence="1 2">
    <name type="scientific">Bacillus methanolicus PB1</name>
    <dbReference type="NCBI Taxonomy" id="997296"/>
    <lineage>
        <taxon>Bacteria</taxon>
        <taxon>Bacillati</taxon>
        <taxon>Bacillota</taxon>
        <taxon>Bacilli</taxon>
        <taxon>Bacillales</taxon>
        <taxon>Bacillaceae</taxon>
        <taxon>Bacillus</taxon>
    </lineage>
</organism>
<name>I3DY32_BACMT</name>
<gene>
    <name evidence="1" type="ORF">PB1_16389</name>
</gene>
<proteinExistence type="predicted"/>
<dbReference type="EMBL" id="AFEU01000003">
    <property type="protein sequence ID" value="EIJ79153.1"/>
    <property type="molecule type" value="Genomic_DNA"/>
</dbReference>
<evidence type="ECO:0000313" key="2">
    <source>
        <dbReference type="Proteomes" id="UP000010523"/>
    </source>
</evidence>
<dbReference type="Proteomes" id="UP000010523">
    <property type="component" value="Unassembled WGS sequence"/>
</dbReference>
<accession>I3DY32</accession>
<keyword evidence="2" id="KW-1185">Reference proteome</keyword>